<dbReference type="AlphaFoldDB" id="A0A8H7DRI7"/>
<reference evidence="1" key="1">
    <citation type="submission" date="2019-07" db="EMBL/GenBank/DDBJ databases">
        <authorList>
            <person name="Palmer J.M."/>
        </authorList>
    </citation>
    <scope>NUCLEOTIDE SEQUENCE</scope>
    <source>
        <strain evidence="1">PC9</strain>
    </source>
</reference>
<organism evidence="1 2">
    <name type="scientific">Pleurotus ostreatus</name>
    <name type="common">Oyster mushroom</name>
    <name type="synonym">White-rot fungus</name>
    <dbReference type="NCBI Taxonomy" id="5322"/>
    <lineage>
        <taxon>Eukaryota</taxon>
        <taxon>Fungi</taxon>
        <taxon>Dikarya</taxon>
        <taxon>Basidiomycota</taxon>
        <taxon>Agaricomycotina</taxon>
        <taxon>Agaricomycetes</taxon>
        <taxon>Agaricomycetidae</taxon>
        <taxon>Agaricales</taxon>
        <taxon>Pleurotineae</taxon>
        <taxon>Pleurotaceae</taxon>
        <taxon>Pleurotus</taxon>
    </lineage>
</organism>
<dbReference type="RefSeq" id="XP_036627790.1">
    <property type="nucleotide sequence ID" value="XM_036780407.1"/>
</dbReference>
<gene>
    <name evidence="1" type="ORF">PC9H_010917</name>
</gene>
<dbReference type="VEuPathDB" id="FungiDB:PC9H_010917"/>
<dbReference type="Proteomes" id="UP000623687">
    <property type="component" value="Unassembled WGS sequence"/>
</dbReference>
<accession>A0A8H7DRI7</accession>
<keyword evidence="2" id="KW-1185">Reference proteome</keyword>
<evidence type="ECO:0000313" key="2">
    <source>
        <dbReference type="Proteomes" id="UP000623687"/>
    </source>
</evidence>
<evidence type="ECO:0000313" key="1">
    <source>
        <dbReference type="EMBL" id="KAF7422758.1"/>
    </source>
</evidence>
<name>A0A8H7DRI7_PLEOS</name>
<sequence>MDFALVAATLRATSPPVMYVGAHETANQDVNTVTSTDIDRYATGSDARLALINLWRKWALVGSGYFLLPTNTRPPHHSQAGITELGTPRVALATKLVQRSPMDFRGKPFSESPAVQKFTP</sequence>
<protein>
    <submittedName>
        <fullName evidence="1">Uncharacterized protein</fullName>
    </submittedName>
</protein>
<proteinExistence type="predicted"/>
<comment type="caution">
    <text evidence="1">The sequence shown here is derived from an EMBL/GenBank/DDBJ whole genome shotgun (WGS) entry which is preliminary data.</text>
</comment>
<dbReference type="GeneID" id="59380735"/>
<dbReference type="EMBL" id="JACETU010000008">
    <property type="protein sequence ID" value="KAF7422758.1"/>
    <property type="molecule type" value="Genomic_DNA"/>
</dbReference>